<reference evidence="2" key="1">
    <citation type="submission" date="2016-08" db="EMBL/GenBank/DDBJ databases">
        <authorList>
            <person name="Varghese N."/>
            <person name="Submissions Spin"/>
        </authorList>
    </citation>
    <scope>NUCLEOTIDE SEQUENCE [LARGE SCALE GENOMIC DNA]</scope>
    <source>
        <strain evidence="2">R-53248</strain>
    </source>
</reference>
<dbReference type="EMBL" id="FMAQ01000001">
    <property type="protein sequence ID" value="SCB79659.1"/>
    <property type="molecule type" value="Genomic_DNA"/>
</dbReference>
<name>A0A1C3ZB90_9GAMM</name>
<dbReference type="AlphaFoldDB" id="A0A1C3ZB90"/>
<dbReference type="NCBIfam" id="NF042415">
    <property type="entry name" value="STY0301_fam"/>
    <property type="match status" value="1"/>
</dbReference>
<evidence type="ECO:0000313" key="2">
    <source>
        <dbReference type="Proteomes" id="UP000199670"/>
    </source>
</evidence>
<evidence type="ECO:0000313" key="1">
    <source>
        <dbReference type="EMBL" id="SCB79659.1"/>
    </source>
</evidence>
<proteinExistence type="predicted"/>
<dbReference type="InterPro" id="IPR049973">
    <property type="entry name" value="STY0301-like"/>
</dbReference>
<dbReference type="Proteomes" id="UP000199670">
    <property type="component" value="Unassembled WGS sequence"/>
</dbReference>
<protein>
    <submittedName>
        <fullName evidence="1">Uncharacterized protein</fullName>
    </submittedName>
</protein>
<keyword evidence="2" id="KW-1185">Reference proteome</keyword>
<accession>A0A1C3ZB90</accession>
<gene>
    <name evidence="1" type="ORF">GA0061081_101326</name>
</gene>
<organism evidence="1 2">
    <name type="scientific">Gilliamella bombicola</name>
    <dbReference type="NCBI Taxonomy" id="1798182"/>
    <lineage>
        <taxon>Bacteria</taxon>
        <taxon>Pseudomonadati</taxon>
        <taxon>Pseudomonadota</taxon>
        <taxon>Gammaproteobacteria</taxon>
        <taxon>Orbales</taxon>
        <taxon>Orbaceae</taxon>
        <taxon>Gilliamella</taxon>
    </lineage>
</organism>
<sequence length="113" mass="12749">MPEGWEVSEKGYDKNKINGLILPEDIAHTSSLIRLNQVEVYSGKSPDSAKRIKPKPATINGKKYKAVWLLESSDDTNKLSFWASCNYNYNNEVQLTKPIDASLKTCWAVDTQN</sequence>